<keyword evidence="1" id="KW-0472">Membrane</keyword>
<evidence type="ECO:0000256" key="1">
    <source>
        <dbReference type="SAM" id="Phobius"/>
    </source>
</evidence>
<geneLocation type="plasmid" evidence="3 4">
    <name>pPV15</name>
</geneLocation>
<dbReference type="Proteomes" id="UP000035085">
    <property type="component" value="Plasmid pPV15"/>
</dbReference>
<protein>
    <recommendedName>
        <fullName evidence="2">Fatty acid desaturase domain-containing protein</fullName>
    </recommendedName>
</protein>
<name>A0ABN4U824_9BURK</name>
<dbReference type="InterPro" id="IPR005804">
    <property type="entry name" value="FA_desaturase_dom"/>
</dbReference>
<keyword evidence="1" id="KW-0812">Transmembrane</keyword>
<keyword evidence="4" id="KW-1185">Reference proteome</keyword>
<reference evidence="4" key="1">
    <citation type="submission" date="2015-02" db="EMBL/GenBank/DDBJ databases">
        <title>Complete Genome Sequencing of Pandoraea vervacti NS15 sp. nov.</title>
        <authorList>
            <person name="Chan K.-G."/>
        </authorList>
    </citation>
    <scope>NUCLEOTIDE SEQUENCE [LARGE SCALE GENOMIC DNA]</scope>
    <source>
        <strain evidence="4">NS15</strain>
        <plasmid evidence="4">pPV15</plasmid>
    </source>
</reference>
<organism evidence="3 4">
    <name type="scientific">Pandoraea vervacti</name>
    <dbReference type="NCBI Taxonomy" id="656178"/>
    <lineage>
        <taxon>Bacteria</taxon>
        <taxon>Pseudomonadati</taxon>
        <taxon>Pseudomonadota</taxon>
        <taxon>Betaproteobacteria</taxon>
        <taxon>Burkholderiales</taxon>
        <taxon>Burkholderiaceae</taxon>
        <taxon>Pandoraea</taxon>
    </lineage>
</organism>
<gene>
    <name evidence="3" type="ORF">UC34_24800</name>
</gene>
<feature type="domain" description="Fatty acid desaturase" evidence="2">
    <location>
        <begin position="41"/>
        <end position="263"/>
    </location>
</feature>
<keyword evidence="1" id="KW-1133">Transmembrane helix</keyword>
<dbReference type="EMBL" id="CP010898">
    <property type="protein sequence ID" value="APD11549.1"/>
    <property type="molecule type" value="Genomic_DNA"/>
</dbReference>
<evidence type="ECO:0000259" key="2">
    <source>
        <dbReference type="Pfam" id="PF00487"/>
    </source>
</evidence>
<evidence type="ECO:0000313" key="4">
    <source>
        <dbReference type="Proteomes" id="UP000035085"/>
    </source>
</evidence>
<evidence type="ECO:0000313" key="3">
    <source>
        <dbReference type="EMBL" id="APD11549.1"/>
    </source>
</evidence>
<accession>A0ABN4U824</accession>
<feature type="transmembrane region" description="Helical" evidence="1">
    <location>
        <begin position="154"/>
        <end position="173"/>
    </location>
</feature>
<dbReference type="Pfam" id="PF00487">
    <property type="entry name" value="FA_desaturase"/>
    <property type="match status" value="1"/>
</dbReference>
<sequence length="297" mass="33808">MSLADLTGKCGWRPAVDIALDWILILLSVVAVQHFYTNFCFVLALLVIGNRQRALGNLLHEAAHGNLVPGRLRNDVLAYALLAPATYSSLAAYRRMHARHHGMVGDQHLDPDHINIGGTWRRHWTLAYFRVVFSIDRWSGSLLGDLRQWHQRPFTVFAILCWWAVVSLALFIICGSRYIELFAVLWWLSRATIFHAITSFREMCDHYGLPYGGIFSVTRDLSLDDRWVAGLAILIHPHNNGYHLTHHLLPNVPYYNLPRASTAIGVLPVYRAEAHRCSSYTRGNRAMIREWADTADA</sequence>
<proteinExistence type="predicted"/>
<keyword evidence="3" id="KW-0614">Plasmid</keyword>
<feature type="transmembrane region" description="Helical" evidence="1">
    <location>
        <begin position="22"/>
        <end position="48"/>
    </location>
</feature>